<name>A0AAD2CZC7_EUPCR</name>
<dbReference type="EMBL" id="CAMPGE010016831">
    <property type="protein sequence ID" value="CAI2375364.1"/>
    <property type="molecule type" value="Genomic_DNA"/>
</dbReference>
<reference evidence="1" key="1">
    <citation type="submission" date="2023-07" db="EMBL/GenBank/DDBJ databases">
        <authorList>
            <consortium name="AG Swart"/>
            <person name="Singh M."/>
            <person name="Singh A."/>
            <person name="Seah K."/>
            <person name="Emmerich C."/>
        </authorList>
    </citation>
    <scope>NUCLEOTIDE SEQUENCE</scope>
    <source>
        <strain evidence="1">DP1</strain>
    </source>
</reference>
<dbReference type="Proteomes" id="UP001295684">
    <property type="component" value="Unassembled WGS sequence"/>
</dbReference>
<keyword evidence="2" id="KW-1185">Reference proteome</keyword>
<accession>A0AAD2CZC7</accession>
<proteinExistence type="predicted"/>
<sequence length="128" mass="14185">MLSIMLSFVLSKSTIISSCGCSLSLRLTFSNQSFLSGEESSFGWRPAKREAVARLWRSVSFNGFSLSSTNPAGRVMGLFKKRKFVCCCVQLIDTCSIACFEATLARCFWSLVVHSSIFGVKARITHNH</sequence>
<gene>
    <name evidence="1" type="ORF">ECRASSUSDP1_LOCUS16726</name>
</gene>
<comment type="caution">
    <text evidence="1">The sequence shown here is derived from an EMBL/GenBank/DDBJ whole genome shotgun (WGS) entry which is preliminary data.</text>
</comment>
<dbReference type="AlphaFoldDB" id="A0AAD2CZC7"/>
<organism evidence="1 2">
    <name type="scientific">Euplotes crassus</name>
    <dbReference type="NCBI Taxonomy" id="5936"/>
    <lineage>
        <taxon>Eukaryota</taxon>
        <taxon>Sar</taxon>
        <taxon>Alveolata</taxon>
        <taxon>Ciliophora</taxon>
        <taxon>Intramacronucleata</taxon>
        <taxon>Spirotrichea</taxon>
        <taxon>Hypotrichia</taxon>
        <taxon>Euplotida</taxon>
        <taxon>Euplotidae</taxon>
        <taxon>Moneuplotes</taxon>
    </lineage>
</organism>
<evidence type="ECO:0000313" key="2">
    <source>
        <dbReference type="Proteomes" id="UP001295684"/>
    </source>
</evidence>
<evidence type="ECO:0000313" key="1">
    <source>
        <dbReference type="EMBL" id="CAI2375364.1"/>
    </source>
</evidence>
<protein>
    <submittedName>
        <fullName evidence="1">Uncharacterized protein</fullName>
    </submittedName>
</protein>